<evidence type="ECO:0000256" key="6">
    <source>
        <dbReference type="ARBA" id="ARBA00022605"/>
    </source>
</evidence>
<keyword evidence="12" id="KW-0456">Lyase</keyword>
<evidence type="ECO:0000313" key="13">
    <source>
        <dbReference type="EMBL" id="TGE17993.1"/>
    </source>
</evidence>
<evidence type="ECO:0000256" key="3">
    <source>
        <dbReference type="ARBA" id="ARBA00007103"/>
    </source>
</evidence>
<dbReference type="OrthoDB" id="9808024at2"/>
<reference evidence="13 15" key="2">
    <citation type="submission" date="2019-04" db="EMBL/GenBank/DDBJ databases">
        <title>Genomic characterization of Staphylococcus petrasii strains.</title>
        <authorList>
            <person name="Vrbovska V."/>
            <person name="Kovarovic V."/>
            <person name="Maslanova I."/>
            <person name="Indrakova A."/>
            <person name="Petras P."/>
            <person name="Sedo O."/>
            <person name="Svec P."/>
            <person name="Fisarova L."/>
            <person name="Sedlacek I."/>
            <person name="Doskar J."/>
            <person name="Pantucek R."/>
        </authorList>
    </citation>
    <scope>NUCLEOTIDE SEQUENCE [LARGE SCALE GENOMIC DNA]</scope>
    <source>
        <strain evidence="13 15">P5404</strain>
    </source>
</reference>
<organism evidence="12 14">
    <name type="scientific">Staphylococcus petrasii</name>
    <dbReference type="NCBI Taxonomy" id="1276936"/>
    <lineage>
        <taxon>Bacteria</taxon>
        <taxon>Bacillati</taxon>
        <taxon>Bacillota</taxon>
        <taxon>Bacilli</taxon>
        <taxon>Bacillales</taxon>
        <taxon>Staphylococcaceae</taxon>
        <taxon>Staphylococcus</taxon>
    </lineage>
</organism>
<feature type="domain" description="Tryptophan synthase beta chain-like PALP" evidence="11">
    <location>
        <begin position="5"/>
        <end position="282"/>
    </location>
</feature>
<evidence type="ECO:0000313" key="14">
    <source>
        <dbReference type="Proteomes" id="UP000254047"/>
    </source>
</evidence>
<evidence type="ECO:0000313" key="15">
    <source>
        <dbReference type="Proteomes" id="UP000297598"/>
    </source>
</evidence>
<evidence type="ECO:0000313" key="12">
    <source>
        <dbReference type="EMBL" id="SUM45176.1"/>
    </source>
</evidence>
<dbReference type="PANTHER" id="PTHR10314">
    <property type="entry name" value="CYSTATHIONINE BETA-SYNTHASE"/>
    <property type="match status" value="1"/>
</dbReference>
<evidence type="ECO:0000256" key="9">
    <source>
        <dbReference type="ARBA" id="ARBA00023192"/>
    </source>
</evidence>
<evidence type="ECO:0000256" key="2">
    <source>
        <dbReference type="ARBA" id="ARBA00004962"/>
    </source>
</evidence>
<dbReference type="GO" id="GO:0006535">
    <property type="term" value="P:cysteine biosynthetic process from serine"/>
    <property type="evidence" value="ECO:0007669"/>
    <property type="project" value="InterPro"/>
</dbReference>
<dbReference type="GO" id="GO:0004124">
    <property type="term" value="F:cysteine synthase activity"/>
    <property type="evidence" value="ECO:0007669"/>
    <property type="project" value="UniProtKB-EC"/>
</dbReference>
<dbReference type="InterPro" id="IPR050214">
    <property type="entry name" value="Cys_Synth/Cystath_Beta-Synth"/>
</dbReference>
<comment type="catalytic activity">
    <reaction evidence="10">
        <text>O-acetyl-L-serine + hydrogen sulfide = L-cysteine + acetate</text>
        <dbReference type="Rhea" id="RHEA:14829"/>
        <dbReference type="ChEBI" id="CHEBI:29919"/>
        <dbReference type="ChEBI" id="CHEBI:30089"/>
        <dbReference type="ChEBI" id="CHEBI:35235"/>
        <dbReference type="ChEBI" id="CHEBI:58340"/>
        <dbReference type="EC" id="2.5.1.47"/>
    </reaction>
</comment>
<protein>
    <recommendedName>
        <fullName evidence="5">cysteine synthase</fullName>
        <ecNumber evidence="5">2.5.1.47</ecNumber>
    </recommendedName>
</protein>
<dbReference type="FunFam" id="3.40.50.1100:FF:000006">
    <property type="entry name" value="Cysteine synthase"/>
    <property type="match status" value="1"/>
</dbReference>
<comment type="similarity">
    <text evidence="3">Belongs to the cysteine synthase/cystathionine beta-synthase family.</text>
</comment>
<dbReference type="Proteomes" id="UP000254047">
    <property type="component" value="Unassembled WGS sequence"/>
</dbReference>
<comment type="pathway">
    <text evidence="2">Amino-acid biosynthesis; L-cysteine biosynthesis; L-cysteine from L-serine: step 2/2.</text>
</comment>
<evidence type="ECO:0000256" key="5">
    <source>
        <dbReference type="ARBA" id="ARBA00012681"/>
    </source>
</evidence>
<evidence type="ECO:0000256" key="7">
    <source>
        <dbReference type="ARBA" id="ARBA00022679"/>
    </source>
</evidence>
<gene>
    <name evidence="12" type="primary">mccA</name>
    <name evidence="13" type="ORF">BJR09_05600</name>
    <name evidence="12" type="ORF">NCTC13830_02595</name>
</gene>
<evidence type="ECO:0000259" key="11">
    <source>
        <dbReference type="Pfam" id="PF00291"/>
    </source>
</evidence>
<dbReference type="EC" id="2.5.1.47" evidence="5"/>
<evidence type="ECO:0000256" key="8">
    <source>
        <dbReference type="ARBA" id="ARBA00022898"/>
    </source>
</evidence>
<dbReference type="InterPro" id="IPR036052">
    <property type="entry name" value="TrpB-like_PALP_sf"/>
</dbReference>
<keyword evidence="9" id="KW-0198">Cysteine biosynthesis</keyword>
<dbReference type="AlphaFoldDB" id="A0A380G3Y1"/>
<dbReference type="InterPro" id="IPR001216">
    <property type="entry name" value="P-phosphate_BS"/>
</dbReference>
<dbReference type="InterPro" id="IPR001926">
    <property type="entry name" value="TrpB-like_PALP"/>
</dbReference>
<dbReference type="GO" id="GO:0016829">
    <property type="term" value="F:lyase activity"/>
    <property type="evidence" value="ECO:0007669"/>
    <property type="project" value="UniProtKB-KW"/>
</dbReference>
<evidence type="ECO:0000256" key="10">
    <source>
        <dbReference type="ARBA" id="ARBA00047931"/>
    </source>
</evidence>
<name>A0A380G3Y1_9STAP</name>
<keyword evidence="8" id="KW-0663">Pyridoxal phosphate</keyword>
<sequence>MIAYDLIGQTPLVLLESFSDDNVQIYAKLEQFNPGGSVKDRLGKYLVETAMKEGRLHKGDTIVEATAGNTGIGLAIAANRYNLTCVIFAPEGFSEEKISIMRALGADIKRTPRKNGMIGAQQEARAYAEDTGAVYMNQFETEHNPAAYTHTLGKQLTDALPHIDYFVAGAGSGGTFTGVAQHMRQFDVKNVIVEPEGSVLNGGEAHAHDIEGIGSEKWPIFLDKSLVDDIITVSDKAGFENVKLLAKQEGLLVGSSSGAALQGALEIKNQIDKGVIVTIFPDGSDRYMSKKIFEYKGDK</sequence>
<reference evidence="12 14" key="1">
    <citation type="submission" date="2018-06" db="EMBL/GenBank/DDBJ databases">
        <authorList>
            <consortium name="Pathogen Informatics"/>
            <person name="Doyle S."/>
        </authorList>
    </citation>
    <scope>NUCLEOTIDE SEQUENCE [LARGE SCALE GENOMIC DNA]</scope>
    <source>
        <strain evidence="12 14">NCTC13830</strain>
    </source>
</reference>
<keyword evidence="7" id="KW-0808">Transferase</keyword>
<keyword evidence="15" id="KW-1185">Reference proteome</keyword>
<dbReference type="EMBL" id="SRLS01000006">
    <property type="protein sequence ID" value="TGE17993.1"/>
    <property type="molecule type" value="Genomic_DNA"/>
</dbReference>
<dbReference type="Gene3D" id="3.40.50.1100">
    <property type="match status" value="2"/>
</dbReference>
<dbReference type="Proteomes" id="UP000297598">
    <property type="component" value="Unassembled WGS sequence"/>
</dbReference>
<comment type="cofactor">
    <cofactor evidence="1">
        <name>pyridoxal 5'-phosphate</name>
        <dbReference type="ChEBI" id="CHEBI:597326"/>
    </cofactor>
</comment>
<accession>A0A380G3Y1</accession>
<dbReference type="RefSeq" id="WP_103297749.1">
    <property type="nucleotide sequence ID" value="NZ_PPQT01000031.1"/>
</dbReference>
<dbReference type="CDD" id="cd01561">
    <property type="entry name" value="CBS_like"/>
    <property type="match status" value="1"/>
</dbReference>
<dbReference type="Pfam" id="PF00291">
    <property type="entry name" value="PALP"/>
    <property type="match status" value="1"/>
</dbReference>
<keyword evidence="6" id="KW-0028">Amino-acid biosynthesis</keyword>
<evidence type="ECO:0000256" key="1">
    <source>
        <dbReference type="ARBA" id="ARBA00001933"/>
    </source>
</evidence>
<dbReference type="PROSITE" id="PS00901">
    <property type="entry name" value="CYS_SYNTHASE"/>
    <property type="match status" value="1"/>
</dbReference>
<dbReference type="EMBL" id="UHDO01000001">
    <property type="protein sequence ID" value="SUM45176.1"/>
    <property type="molecule type" value="Genomic_DNA"/>
</dbReference>
<dbReference type="SUPFAM" id="SSF53686">
    <property type="entry name" value="Tryptophan synthase beta subunit-like PLP-dependent enzymes"/>
    <property type="match status" value="1"/>
</dbReference>
<comment type="subunit">
    <text evidence="4">Homodimer.</text>
</comment>
<proteinExistence type="inferred from homology"/>
<evidence type="ECO:0000256" key="4">
    <source>
        <dbReference type="ARBA" id="ARBA00011738"/>
    </source>
</evidence>